<reference evidence="1 2" key="1">
    <citation type="submission" date="2022-12" db="EMBL/GenBank/DDBJ databases">
        <title>Draft genome sequence of Paenibacillus sp. dW9.</title>
        <authorList>
            <person name="Choi E.-W."/>
            <person name="Kim D.-U."/>
        </authorList>
    </citation>
    <scope>NUCLEOTIDE SEQUENCE [LARGE SCALE GENOMIC DNA]</scope>
    <source>
        <strain evidence="2">dW9</strain>
    </source>
</reference>
<dbReference type="EMBL" id="JAQAGZ010000027">
    <property type="protein sequence ID" value="MCZ8516832.1"/>
    <property type="molecule type" value="Genomic_DNA"/>
</dbReference>
<organism evidence="1 2">
    <name type="scientific">Paenibacillus gyeongsangnamensis</name>
    <dbReference type="NCBI Taxonomy" id="3388067"/>
    <lineage>
        <taxon>Bacteria</taxon>
        <taxon>Bacillati</taxon>
        <taxon>Bacillota</taxon>
        <taxon>Bacilli</taxon>
        <taxon>Bacillales</taxon>
        <taxon>Paenibacillaceae</taxon>
        <taxon>Paenibacillus</taxon>
    </lineage>
</organism>
<gene>
    <name evidence="1" type="ORF">O9H85_31605</name>
</gene>
<dbReference type="Pfam" id="PF13975">
    <property type="entry name" value="gag-asp_proteas"/>
    <property type="match status" value="1"/>
</dbReference>
<comment type="caution">
    <text evidence="1">The sequence shown here is derived from an EMBL/GenBank/DDBJ whole genome shotgun (WGS) entry which is preliminary data.</text>
</comment>
<keyword evidence="2" id="KW-1185">Reference proteome</keyword>
<dbReference type="InterPro" id="IPR021109">
    <property type="entry name" value="Peptidase_aspartic_dom_sf"/>
</dbReference>
<proteinExistence type="predicted"/>
<evidence type="ECO:0000313" key="1">
    <source>
        <dbReference type="EMBL" id="MCZ8516832.1"/>
    </source>
</evidence>
<dbReference type="SUPFAM" id="SSF50630">
    <property type="entry name" value="Acid proteases"/>
    <property type="match status" value="1"/>
</dbReference>
<dbReference type="Proteomes" id="UP001527882">
    <property type="component" value="Unassembled WGS sequence"/>
</dbReference>
<dbReference type="Gene3D" id="2.40.70.10">
    <property type="entry name" value="Acid Proteases"/>
    <property type="match status" value="1"/>
</dbReference>
<dbReference type="RefSeq" id="WP_269885366.1">
    <property type="nucleotide sequence ID" value="NZ_JAQAGZ010000027.1"/>
</dbReference>
<accession>A0ABT4QJ67</accession>
<protein>
    <submittedName>
        <fullName evidence="1">Retropepsin-like aspartic protease</fullName>
    </submittedName>
</protein>
<evidence type="ECO:0000313" key="2">
    <source>
        <dbReference type="Proteomes" id="UP001527882"/>
    </source>
</evidence>
<sequence>MVTVATIQGSIVNDAFYFDLGVNGTVVPGMILDTGAFELTFNDQVANVLGLPNLGNIQIGGVGGTVQAYQSVCTLQIGNSIFADVPCIIDPGFTDAGLFGLRFFVDNQLSLQLDTTSQVLNILSACC</sequence>
<name>A0ABT4QJ67_9BACL</name>